<gene>
    <name evidence="1" type="ORF">BKK80_08565</name>
</gene>
<keyword evidence="2" id="KW-1185">Reference proteome</keyword>
<organism evidence="1 2">
    <name type="scientific">Cupriavidus malaysiensis</name>
    <dbReference type="NCBI Taxonomy" id="367825"/>
    <lineage>
        <taxon>Bacteria</taxon>
        <taxon>Pseudomonadati</taxon>
        <taxon>Pseudomonadota</taxon>
        <taxon>Betaproteobacteria</taxon>
        <taxon>Burkholderiales</taxon>
        <taxon>Burkholderiaceae</taxon>
        <taxon>Cupriavidus</taxon>
    </lineage>
</organism>
<accession>A0ABN4TFD8</accession>
<reference evidence="1 2" key="1">
    <citation type="submission" date="2016-10" db="EMBL/GenBank/DDBJ databases">
        <title>Complete genome sequences of three Cupriavidus strains isolated from various Malaysian environments.</title>
        <authorList>
            <person name="Abdullah A.A.-A."/>
            <person name="Shafie N.A.H."/>
            <person name="Lau N.S."/>
        </authorList>
    </citation>
    <scope>NUCLEOTIDE SEQUENCE [LARGE SCALE GENOMIC DNA]</scope>
    <source>
        <strain evidence="1 2">USMAA1020</strain>
    </source>
</reference>
<proteinExistence type="predicted"/>
<evidence type="ECO:0000313" key="1">
    <source>
        <dbReference type="EMBL" id="AOZ05863.1"/>
    </source>
</evidence>
<sequence length="83" mass="9052">MSTHAPHNPLSRLEGLTPEEVAEALTHIRSIRPEPGYFDTMAERAYAVLFTRLGAERCASTEAEVDPVLQELDAGDQDSGLTV</sequence>
<dbReference type="EMBL" id="CP017754">
    <property type="protein sequence ID" value="AOZ05863.1"/>
    <property type="molecule type" value="Genomic_DNA"/>
</dbReference>
<protein>
    <submittedName>
        <fullName evidence="1">Uncharacterized protein</fullName>
    </submittedName>
</protein>
<name>A0ABN4TFD8_9BURK</name>
<dbReference type="Proteomes" id="UP000177515">
    <property type="component" value="Chromosome 1"/>
</dbReference>
<evidence type="ECO:0000313" key="2">
    <source>
        <dbReference type="Proteomes" id="UP000177515"/>
    </source>
</evidence>
<dbReference type="RefSeq" id="WP_071068933.1">
    <property type="nucleotide sequence ID" value="NZ_CP017754.1"/>
</dbReference>